<dbReference type="KEGG" id="thl:TEH_09230"/>
<protein>
    <submittedName>
        <fullName evidence="1">Uncharacterized protein</fullName>
    </submittedName>
</protein>
<name>A0AAN1VQP8_TETHN</name>
<organism evidence="1 2">
    <name type="scientific">Tetragenococcus halophilus (strain DSM 20338 / JCM 20259 / NCIMB 9735 / NBRC 12172)</name>
    <name type="common">Pediococcus halophilus</name>
    <dbReference type="NCBI Taxonomy" id="945021"/>
    <lineage>
        <taxon>Bacteria</taxon>
        <taxon>Bacillati</taxon>
        <taxon>Bacillota</taxon>
        <taxon>Bacilli</taxon>
        <taxon>Lactobacillales</taxon>
        <taxon>Enterococcaceae</taxon>
        <taxon>Tetragenococcus</taxon>
    </lineage>
</organism>
<dbReference type="Proteomes" id="UP000002663">
    <property type="component" value="Chromosome"/>
</dbReference>
<dbReference type="AlphaFoldDB" id="A0AAN1VQP8"/>
<gene>
    <name evidence="1" type="ordered locus">TEH_09230</name>
</gene>
<evidence type="ECO:0000313" key="1">
    <source>
        <dbReference type="EMBL" id="BAK94250.1"/>
    </source>
</evidence>
<evidence type="ECO:0000313" key="2">
    <source>
        <dbReference type="Proteomes" id="UP000002663"/>
    </source>
</evidence>
<reference evidence="1 2" key="1">
    <citation type="submission" date="2011-01" db="EMBL/GenBank/DDBJ databases">
        <title>Whole genome sequence of Tetragenococcus halophilus NBRC 12172.</title>
        <authorList>
            <person name="Nakazawa H."/>
            <person name="Omata S."/>
            <person name="Koga C."/>
            <person name="Watanabe Y."/>
            <person name="Katano Y."/>
            <person name="Ito N."/>
            <person name="Tsukatani N."/>
            <person name="Ankai A."/>
            <person name="Oguchi A."/>
            <person name="Fukui S."/>
            <person name="Yashiro I."/>
            <person name="Kamata S."/>
            <person name="Hashimoto Y."/>
            <person name="Yamazaki J."/>
            <person name="Taguchi H."/>
            <person name="Tanaka A."/>
            <person name="Koyama T."/>
            <person name="Ichige A."/>
            <person name="Hanya Y."/>
            <person name="Tanikawa S."/>
            <person name="Yamazaki S."/>
            <person name="Fujita N."/>
        </authorList>
    </citation>
    <scope>NUCLEOTIDE SEQUENCE [LARGE SCALE GENOMIC DNA]</scope>
    <source>
        <strain evidence="2">DSM 20338 / JCM 20259 / NCIMB 9735 / NBRC 12172</strain>
    </source>
</reference>
<proteinExistence type="predicted"/>
<sequence>MSLINYSEAIELVKEVLWLVFTVMSYTKSLITFENYKGITQISSFKRAKRK</sequence>
<dbReference type="EMBL" id="AP012046">
    <property type="protein sequence ID" value="BAK94250.1"/>
    <property type="molecule type" value="Genomic_DNA"/>
</dbReference>
<accession>A0AAN1VQP8</accession>